<sequence>MKLLSVSDEPTKDRRDFFKATILFWLIGATDGHAKNFSLGLLPGGRFRLSPLYDVLTTQPLLDARQLDHRSFRLSMRVGKSRHYKVNEVLGHHFVETGTQAGLSREAIQSLFDEIHAQATEALDKTFADLPADFPEGLTSAVAAGLQTRLEKLVAAG</sequence>
<evidence type="ECO:0000256" key="2">
    <source>
        <dbReference type="ARBA" id="ARBA00022679"/>
    </source>
</evidence>
<dbReference type="AlphaFoldDB" id="A0A1D9M7Z7"/>
<dbReference type="RefSeq" id="WP_068765663.1">
    <property type="nucleotide sequence ID" value="NZ_CP017781.1"/>
</dbReference>
<dbReference type="Proteomes" id="UP000176562">
    <property type="component" value="Chromosome"/>
</dbReference>
<accession>A0A1D9M7Z7</accession>
<comment type="similarity">
    <text evidence="1">Belongs to the HipA Ser/Thr kinase family.</text>
</comment>
<dbReference type="InterPro" id="IPR012893">
    <property type="entry name" value="HipA-like_C"/>
</dbReference>
<keyword evidence="2" id="KW-0808">Transferase</keyword>
<feature type="domain" description="HipA-like C-terminal" evidence="4">
    <location>
        <begin position="5"/>
        <end position="122"/>
    </location>
</feature>
<dbReference type="PANTHER" id="PTHR37419">
    <property type="entry name" value="SERINE/THREONINE-PROTEIN KINASE TOXIN HIPA"/>
    <property type="match status" value="1"/>
</dbReference>
<dbReference type="PANTHER" id="PTHR37419:SF1">
    <property type="entry name" value="SERINE_THREONINE-PROTEIN KINASE TOXIN HIPA"/>
    <property type="match status" value="1"/>
</dbReference>
<dbReference type="GO" id="GO:0005829">
    <property type="term" value="C:cytosol"/>
    <property type="evidence" value="ECO:0007669"/>
    <property type="project" value="TreeGrafter"/>
</dbReference>
<name>A0A1D9M7Z7_9RHOB</name>
<evidence type="ECO:0000313" key="5">
    <source>
        <dbReference type="EMBL" id="AOZ67986.1"/>
    </source>
</evidence>
<keyword evidence="3" id="KW-0418">Kinase</keyword>
<dbReference type="KEGG" id="rhp:LPB142_00495"/>
<dbReference type="InterPro" id="IPR052028">
    <property type="entry name" value="HipA_Ser/Thr_kinase"/>
</dbReference>
<dbReference type="GO" id="GO:0004674">
    <property type="term" value="F:protein serine/threonine kinase activity"/>
    <property type="evidence" value="ECO:0007669"/>
    <property type="project" value="TreeGrafter"/>
</dbReference>
<dbReference type="EMBL" id="CP017781">
    <property type="protein sequence ID" value="AOZ67986.1"/>
    <property type="molecule type" value="Genomic_DNA"/>
</dbReference>
<evidence type="ECO:0000256" key="1">
    <source>
        <dbReference type="ARBA" id="ARBA00010164"/>
    </source>
</evidence>
<dbReference type="Pfam" id="PF07804">
    <property type="entry name" value="HipA_C"/>
    <property type="match status" value="1"/>
</dbReference>
<reference evidence="5 6" key="1">
    <citation type="submission" date="2016-10" db="EMBL/GenBank/DDBJ databases">
        <title>Rhodobacter sp. LPB0142, isolated from sea water.</title>
        <authorList>
            <person name="Kim E."/>
            <person name="Yi H."/>
        </authorList>
    </citation>
    <scope>NUCLEOTIDE SEQUENCE [LARGE SCALE GENOMIC DNA]</scope>
    <source>
        <strain evidence="5 6">LPB0142</strain>
    </source>
</reference>
<keyword evidence="6" id="KW-1185">Reference proteome</keyword>
<protein>
    <recommendedName>
        <fullName evidence="4">HipA-like C-terminal domain-containing protein</fullName>
    </recommendedName>
</protein>
<evidence type="ECO:0000256" key="3">
    <source>
        <dbReference type="ARBA" id="ARBA00022777"/>
    </source>
</evidence>
<evidence type="ECO:0000313" key="6">
    <source>
        <dbReference type="Proteomes" id="UP000176562"/>
    </source>
</evidence>
<gene>
    <name evidence="5" type="ORF">LPB142_00495</name>
</gene>
<evidence type="ECO:0000259" key="4">
    <source>
        <dbReference type="Pfam" id="PF07804"/>
    </source>
</evidence>
<proteinExistence type="inferred from homology"/>
<organism evidence="5 6">
    <name type="scientific">Rhodobacter xanthinilyticus</name>
    <dbReference type="NCBI Taxonomy" id="1850250"/>
    <lineage>
        <taxon>Bacteria</taxon>
        <taxon>Pseudomonadati</taxon>
        <taxon>Pseudomonadota</taxon>
        <taxon>Alphaproteobacteria</taxon>
        <taxon>Rhodobacterales</taxon>
        <taxon>Rhodobacter group</taxon>
        <taxon>Rhodobacter</taxon>
    </lineage>
</organism>